<dbReference type="PANTHER" id="PTHR44688:SF16">
    <property type="entry name" value="DNA-BINDING TRANSCRIPTIONAL ACTIVATOR DEVR_DOSR"/>
    <property type="match status" value="1"/>
</dbReference>
<comment type="caution">
    <text evidence="5">The sequence shown here is derived from an EMBL/GenBank/DDBJ whole genome shotgun (WGS) entry which is preliminary data.</text>
</comment>
<dbReference type="CDD" id="cd06170">
    <property type="entry name" value="LuxR_C_like"/>
    <property type="match status" value="1"/>
</dbReference>
<gene>
    <name evidence="5" type="ORF">ACH3YB_36685</name>
</gene>
<dbReference type="InterPro" id="IPR016032">
    <property type="entry name" value="Sig_transdc_resp-reg_C-effctor"/>
</dbReference>
<proteinExistence type="predicted"/>
<feature type="domain" description="HTH luxR-type" evidence="4">
    <location>
        <begin position="5"/>
        <end position="69"/>
    </location>
</feature>
<dbReference type="PROSITE" id="PS50043">
    <property type="entry name" value="HTH_LUXR_2"/>
    <property type="match status" value="1"/>
</dbReference>
<dbReference type="SUPFAM" id="SSF46894">
    <property type="entry name" value="C-terminal effector domain of the bipartite response regulators"/>
    <property type="match status" value="1"/>
</dbReference>
<evidence type="ECO:0000313" key="6">
    <source>
        <dbReference type="Proteomes" id="UP001610810"/>
    </source>
</evidence>
<protein>
    <submittedName>
        <fullName evidence="5">Helix-turn-helix transcriptional regulator</fullName>
    </submittedName>
</protein>
<dbReference type="InterPro" id="IPR036388">
    <property type="entry name" value="WH-like_DNA-bd_sf"/>
</dbReference>
<keyword evidence="6" id="KW-1185">Reference proteome</keyword>
<keyword evidence="1" id="KW-0805">Transcription regulation</keyword>
<evidence type="ECO:0000256" key="1">
    <source>
        <dbReference type="ARBA" id="ARBA00023015"/>
    </source>
</evidence>
<name>A0ABW7SA69_STRTE</name>
<accession>A0ABW7SA69</accession>
<reference evidence="5 6" key="1">
    <citation type="submission" date="2024-10" db="EMBL/GenBank/DDBJ databases">
        <authorList>
            <person name="Wannawong T."/>
            <person name="Kuncharoen N."/>
            <person name="Mhuantong W."/>
        </authorList>
    </citation>
    <scope>NUCLEOTIDE SEQUENCE [LARGE SCALE GENOMIC DNA]</scope>
    <source>
        <strain evidence="5 6">CALK1-4</strain>
    </source>
</reference>
<evidence type="ECO:0000256" key="3">
    <source>
        <dbReference type="ARBA" id="ARBA00023163"/>
    </source>
</evidence>
<dbReference type="Pfam" id="PF00196">
    <property type="entry name" value="GerE"/>
    <property type="match status" value="1"/>
</dbReference>
<dbReference type="SMART" id="SM00421">
    <property type="entry name" value="HTH_LUXR"/>
    <property type="match status" value="1"/>
</dbReference>
<dbReference type="EMBL" id="JBIQWK010000017">
    <property type="protein sequence ID" value="MFI0577170.1"/>
    <property type="molecule type" value="Genomic_DNA"/>
</dbReference>
<evidence type="ECO:0000313" key="5">
    <source>
        <dbReference type="EMBL" id="MFI0577170.1"/>
    </source>
</evidence>
<sequence length="69" mass="7819">MRQRETDAYEALTAQEAHIARLAAVGKTNVEIGAELFIGPRTVEWHLRKVFTKLDVDSRTRLGAVLERL</sequence>
<dbReference type="Gene3D" id="1.10.10.10">
    <property type="entry name" value="Winged helix-like DNA-binding domain superfamily/Winged helix DNA-binding domain"/>
    <property type="match status" value="1"/>
</dbReference>
<dbReference type="PANTHER" id="PTHR44688">
    <property type="entry name" value="DNA-BINDING TRANSCRIPTIONAL ACTIVATOR DEVR_DOSR"/>
    <property type="match status" value="1"/>
</dbReference>
<dbReference type="RefSeq" id="WP_398353664.1">
    <property type="nucleotide sequence ID" value="NZ_JBIQWK010000017.1"/>
</dbReference>
<dbReference type="Proteomes" id="UP001610810">
    <property type="component" value="Unassembled WGS sequence"/>
</dbReference>
<evidence type="ECO:0000256" key="2">
    <source>
        <dbReference type="ARBA" id="ARBA00023125"/>
    </source>
</evidence>
<keyword evidence="2" id="KW-0238">DNA-binding</keyword>
<dbReference type="InterPro" id="IPR000792">
    <property type="entry name" value="Tscrpt_reg_LuxR_C"/>
</dbReference>
<keyword evidence="3" id="KW-0804">Transcription</keyword>
<evidence type="ECO:0000259" key="4">
    <source>
        <dbReference type="PROSITE" id="PS50043"/>
    </source>
</evidence>
<organism evidence="5 6">
    <name type="scientific">Streptomyces tendae</name>
    <dbReference type="NCBI Taxonomy" id="1932"/>
    <lineage>
        <taxon>Bacteria</taxon>
        <taxon>Bacillati</taxon>
        <taxon>Actinomycetota</taxon>
        <taxon>Actinomycetes</taxon>
        <taxon>Kitasatosporales</taxon>
        <taxon>Streptomycetaceae</taxon>
        <taxon>Streptomyces</taxon>
    </lineage>
</organism>
<dbReference type="PRINTS" id="PR00038">
    <property type="entry name" value="HTHLUXR"/>
</dbReference>